<dbReference type="EMBL" id="CP058214">
    <property type="protein sequence ID" value="QPC44783.1"/>
    <property type="molecule type" value="Genomic_DNA"/>
</dbReference>
<protein>
    <submittedName>
        <fullName evidence="1">Uncharacterized protein</fullName>
    </submittedName>
</protein>
<dbReference type="AlphaFoldDB" id="A0A7S8C7E4"/>
<dbReference type="RefSeq" id="WP_246479329.1">
    <property type="nucleotide sequence ID" value="NZ_CP058214.1"/>
</dbReference>
<dbReference type="Pfam" id="PF19879">
    <property type="entry name" value="DUF6352"/>
    <property type="match status" value="1"/>
</dbReference>
<dbReference type="Proteomes" id="UP000593594">
    <property type="component" value="Chromosome"/>
</dbReference>
<evidence type="ECO:0000313" key="2">
    <source>
        <dbReference type="Proteomes" id="UP000593594"/>
    </source>
</evidence>
<reference evidence="1 2" key="1">
    <citation type="submission" date="2020-06" db="EMBL/GenBank/DDBJ databases">
        <title>Genome sequence of 2 isolates from Red Sea Mangroves.</title>
        <authorList>
            <person name="Sefrji F."/>
            <person name="Michoud G."/>
            <person name="Merlino G."/>
            <person name="Daffonchio D."/>
        </authorList>
    </citation>
    <scope>NUCLEOTIDE SEQUENCE [LARGE SCALE GENOMIC DNA]</scope>
    <source>
        <strain evidence="1 2">R1DC25</strain>
    </source>
</reference>
<sequence>MTIPDFWLSSGFHLLERNERGELAVTPAFVGAYLARPEMAPVAESCPEEVALHAGLEADPLSAVPEARLAALADEDVRDNYRIFLGFRDLLVRAGTLEAAYMTILRGAPVPVPPLFVDQIVHAVLRNILDDCSDPLRLRAAELFFRDQRVSTDEGRVILADEETVEMYARTGGFGGLGQLLAEAGTAPRAVDLDVLGEDNKAIYWARSDRFDTAIDIRFTQPALDAFARVMEAWIGHFLKLRVRIQPVQRIDDEAWRWHIGLDAEASRILNALYRGTPLGESDMEQIIALFRMEVRDRDAIMEEMRGRPIYLALAKEQAGTLKMKPQNLLANLPLMAEV</sequence>
<keyword evidence="2" id="KW-1185">Reference proteome</keyword>
<dbReference type="KEGG" id="kmn:HW532_20010"/>
<dbReference type="InterPro" id="IPR045932">
    <property type="entry name" value="DUF6352"/>
</dbReference>
<evidence type="ECO:0000313" key="1">
    <source>
        <dbReference type="EMBL" id="QPC44783.1"/>
    </source>
</evidence>
<name>A0A7S8C7E4_9HYPH</name>
<accession>A0A7S8C7E4</accession>
<gene>
    <name evidence="1" type="ORF">HW532_20010</name>
</gene>
<organism evidence="1 2">
    <name type="scientific">Kaustia mangrovi</name>
    <dbReference type="NCBI Taxonomy" id="2593653"/>
    <lineage>
        <taxon>Bacteria</taxon>
        <taxon>Pseudomonadati</taxon>
        <taxon>Pseudomonadota</taxon>
        <taxon>Alphaproteobacteria</taxon>
        <taxon>Hyphomicrobiales</taxon>
        <taxon>Parvibaculaceae</taxon>
        <taxon>Kaustia</taxon>
    </lineage>
</organism>
<proteinExistence type="predicted"/>